<proteinExistence type="predicted"/>
<sequence length="80" mass="8510">MVVGTAPIDARGRLGASCRPHAPIGHARSPASAWLHVVTARSPPNSTGTQQNVTVTMVPRLLYWHAQMSQLALVAETPES</sequence>
<evidence type="ECO:0000313" key="2">
    <source>
        <dbReference type="Proteomes" id="UP000231693"/>
    </source>
</evidence>
<protein>
    <submittedName>
        <fullName evidence="1">Uncharacterized protein</fullName>
    </submittedName>
</protein>
<name>A0A2M9CPR0_9CELL</name>
<comment type="caution">
    <text evidence="1">The sequence shown here is derived from an EMBL/GenBank/DDBJ whole genome shotgun (WGS) entry which is preliminary data.</text>
</comment>
<dbReference type="Proteomes" id="UP000231693">
    <property type="component" value="Unassembled WGS sequence"/>
</dbReference>
<dbReference type="EMBL" id="PGFE01000002">
    <property type="protein sequence ID" value="PJJ73873.1"/>
    <property type="molecule type" value="Genomic_DNA"/>
</dbReference>
<evidence type="ECO:0000313" key="1">
    <source>
        <dbReference type="EMBL" id="PJJ73873.1"/>
    </source>
</evidence>
<keyword evidence="2" id="KW-1185">Reference proteome</keyword>
<reference evidence="1 2" key="1">
    <citation type="submission" date="2017-11" db="EMBL/GenBank/DDBJ databases">
        <title>Genomic Encyclopedia of Archaeal and Bacterial Type Strains, Phase II (KMG-II): From Individual Species to Whole Genera.</title>
        <authorList>
            <person name="Goeker M."/>
        </authorList>
    </citation>
    <scope>NUCLEOTIDE SEQUENCE [LARGE SCALE GENOMIC DNA]</scope>
    <source>
        <strain evidence="1 2">DSM 25478</strain>
    </source>
</reference>
<dbReference type="AlphaFoldDB" id="A0A2M9CPR0"/>
<accession>A0A2M9CPR0</accession>
<organism evidence="1 2">
    <name type="scientific">Sediminihabitans luteus</name>
    <dbReference type="NCBI Taxonomy" id="1138585"/>
    <lineage>
        <taxon>Bacteria</taxon>
        <taxon>Bacillati</taxon>
        <taxon>Actinomycetota</taxon>
        <taxon>Actinomycetes</taxon>
        <taxon>Micrococcales</taxon>
        <taxon>Cellulomonadaceae</taxon>
        <taxon>Sediminihabitans</taxon>
    </lineage>
</organism>
<gene>
    <name evidence="1" type="ORF">CLV28_1356</name>
</gene>